<comment type="cofactor">
    <cofactor evidence="1">
        <name>heme b</name>
        <dbReference type="ChEBI" id="CHEBI:60344"/>
    </cofactor>
</comment>
<dbReference type="Gene3D" id="1.10.10.60">
    <property type="entry name" value="Homeodomain-like"/>
    <property type="match status" value="1"/>
</dbReference>
<dbReference type="FunFam" id="1.10.10.60:FF:000157">
    <property type="entry name" value="Myb transcription factor"/>
    <property type="match status" value="1"/>
</dbReference>
<keyword evidence="14" id="KW-0238">DNA-binding</keyword>
<feature type="domain" description="Plant heme peroxidase family profile" evidence="21">
    <location>
        <begin position="72"/>
        <end position="261"/>
    </location>
</feature>
<evidence type="ECO:0000256" key="19">
    <source>
        <dbReference type="SAM" id="Phobius"/>
    </source>
</evidence>
<evidence type="ECO:0000256" key="7">
    <source>
        <dbReference type="ARBA" id="ARBA00022723"/>
    </source>
</evidence>
<evidence type="ECO:0000256" key="14">
    <source>
        <dbReference type="ARBA" id="ARBA00023125"/>
    </source>
</evidence>
<dbReference type="InterPro" id="IPR017930">
    <property type="entry name" value="Myb_dom"/>
</dbReference>
<dbReference type="GO" id="GO:0034599">
    <property type="term" value="P:cellular response to oxidative stress"/>
    <property type="evidence" value="ECO:0007669"/>
    <property type="project" value="InterPro"/>
</dbReference>
<dbReference type="GO" id="GO:0000302">
    <property type="term" value="P:response to reactive oxygen species"/>
    <property type="evidence" value="ECO:0007669"/>
    <property type="project" value="TreeGrafter"/>
</dbReference>
<dbReference type="Proteomes" id="UP001168877">
    <property type="component" value="Unassembled WGS sequence"/>
</dbReference>
<name>A0AA39S4L6_ACESA</name>
<evidence type="ECO:0000256" key="15">
    <source>
        <dbReference type="ARBA" id="ARBA00023163"/>
    </source>
</evidence>
<comment type="caution">
    <text evidence="23">The sequence shown here is derived from an EMBL/GenBank/DDBJ whole genome shotgun (WGS) entry which is preliminary data.</text>
</comment>
<evidence type="ECO:0000256" key="6">
    <source>
        <dbReference type="ARBA" id="ARBA00022617"/>
    </source>
</evidence>
<feature type="compositionally biased region" description="Low complexity" evidence="18">
    <location>
        <begin position="368"/>
        <end position="382"/>
    </location>
</feature>
<keyword evidence="11" id="KW-0560">Oxidoreductase</keyword>
<feature type="transmembrane region" description="Helical" evidence="19">
    <location>
        <begin position="258"/>
        <end position="279"/>
    </location>
</feature>
<dbReference type="Pfam" id="PF00141">
    <property type="entry name" value="peroxidase"/>
    <property type="match status" value="1"/>
</dbReference>
<dbReference type="SMART" id="SM00717">
    <property type="entry name" value="SANT"/>
    <property type="match status" value="1"/>
</dbReference>
<dbReference type="SUPFAM" id="SSF48113">
    <property type="entry name" value="Heme-dependent peroxidases"/>
    <property type="match status" value="1"/>
</dbReference>
<evidence type="ECO:0000259" key="20">
    <source>
        <dbReference type="PROSITE" id="PS50090"/>
    </source>
</evidence>
<dbReference type="PROSITE" id="PS50873">
    <property type="entry name" value="PEROXIDASE_4"/>
    <property type="match status" value="1"/>
</dbReference>
<dbReference type="GO" id="GO:0046872">
    <property type="term" value="F:metal ion binding"/>
    <property type="evidence" value="ECO:0007669"/>
    <property type="project" value="UniProtKB-KW"/>
</dbReference>
<keyword evidence="5" id="KW-0575">Peroxidase</keyword>
<dbReference type="InterPro" id="IPR002207">
    <property type="entry name" value="Peroxidase_I"/>
</dbReference>
<dbReference type="InterPro" id="IPR009057">
    <property type="entry name" value="Homeodomain-like_sf"/>
</dbReference>
<comment type="subcellular location">
    <subcellularLocation>
        <location evidence="2">Nucleus</location>
    </subcellularLocation>
</comment>
<feature type="region of interest" description="Disordered" evidence="18">
    <location>
        <begin position="351"/>
        <end position="382"/>
    </location>
</feature>
<dbReference type="SUPFAM" id="SSF46689">
    <property type="entry name" value="Homeodomain-like"/>
    <property type="match status" value="1"/>
</dbReference>
<evidence type="ECO:0000256" key="8">
    <source>
        <dbReference type="ARBA" id="ARBA00022737"/>
    </source>
</evidence>
<dbReference type="EMBL" id="JAUESC010000384">
    <property type="protein sequence ID" value="KAK0582029.1"/>
    <property type="molecule type" value="Genomic_DNA"/>
</dbReference>
<evidence type="ECO:0000256" key="9">
    <source>
        <dbReference type="ARBA" id="ARBA00022837"/>
    </source>
</evidence>
<feature type="domain" description="HTH myb-type" evidence="22">
    <location>
        <begin position="294"/>
        <end position="348"/>
    </location>
</feature>
<evidence type="ECO:0000256" key="2">
    <source>
        <dbReference type="ARBA" id="ARBA00004123"/>
    </source>
</evidence>
<keyword evidence="15" id="KW-0804">Transcription</keyword>
<proteinExistence type="inferred from homology"/>
<dbReference type="GO" id="GO:0005634">
    <property type="term" value="C:nucleus"/>
    <property type="evidence" value="ECO:0007669"/>
    <property type="project" value="UniProtKB-SubCell"/>
</dbReference>
<evidence type="ECO:0000256" key="4">
    <source>
        <dbReference type="ARBA" id="ARBA00012940"/>
    </source>
</evidence>
<evidence type="ECO:0000256" key="10">
    <source>
        <dbReference type="ARBA" id="ARBA00022958"/>
    </source>
</evidence>
<keyword evidence="19" id="KW-0812">Transmembrane</keyword>
<keyword evidence="8" id="KW-0677">Repeat</keyword>
<evidence type="ECO:0000256" key="18">
    <source>
        <dbReference type="SAM" id="MobiDB-lite"/>
    </source>
</evidence>
<dbReference type="PROSITE" id="PS50090">
    <property type="entry name" value="MYB_LIKE"/>
    <property type="match status" value="1"/>
</dbReference>
<dbReference type="Gene3D" id="1.10.420.10">
    <property type="entry name" value="Peroxidase, domain 2"/>
    <property type="match status" value="1"/>
</dbReference>
<dbReference type="CDD" id="cd00167">
    <property type="entry name" value="SANT"/>
    <property type="match status" value="1"/>
</dbReference>
<comment type="similarity">
    <text evidence="3">Belongs to the peroxidase family. Ascorbate peroxidase subfamily.</text>
</comment>
<dbReference type="PROSITE" id="PS51294">
    <property type="entry name" value="HTH_MYB"/>
    <property type="match status" value="1"/>
</dbReference>
<evidence type="ECO:0000259" key="21">
    <source>
        <dbReference type="PROSITE" id="PS50873"/>
    </source>
</evidence>
<dbReference type="GO" id="GO:0016688">
    <property type="term" value="F:L-ascorbate peroxidase activity"/>
    <property type="evidence" value="ECO:0007669"/>
    <property type="project" value="UniProtKB-EC"/>
</dbReference>
<dbReference type="InterPro" id="IPR019794">
    <property type="entry name" value="Peroxidases_AS"/>
</dbReference>
<dbReference type="InterPro" id="IPR019793">
    <property type="entry name" value="Peroxidases_heam-ligand_BS"/>
</dbReference>
<dbReference type="InterPro" id="IPR044831">
    <property type="entry name" value="Ccp1-like"/>
</dbReference>
<dbReference type="InterPro" id="IPR010255">
    <property type="entry name" value="Haem_peroxidase_sf"/>
</dbReference>
<keyword evidence="19" id="KW-1133">Transmembrane helix</keyword>
<dbReference type="GO" id="GO:0000976">
    <property type="term" value="F:transcription cis-regulatory region binding"/>
    <property type="evidence" value="ECO:0007669"/>
    <property type="project" value="UniProtKB-ARBA"/>
</dbReference>
<dbReference type="PROSITE" id="PS00435">
    <property type="entry name" value="PEROXIDASE_1"/>
    <property type="match status" value="1"/>
</dbReference>
<keyword evidence="17" id="KW-0376">Hydrogen peroxide</keyword>
<evidence type="ECO:0000256" key="3">
    <source>
        <dbReference type="ARBA" id="ARBA00006873"/>
    </source>
</evidence>
<dbReference type="InterPro" id="IPR002016">
    <property type="entry name" value="Haem_peroxidase"/>
</dbReference>
<dbReference type="EC" id="1.11.1.11" evidence="4"/>
<dbReference type="PRINTS" id="PR00459">
    <property type="entry name" value="ASPEROXIDASE"/>
</dbReference>
<evidence type="ECO:0000256" key="12">
    <source>
        <dbReference type="ARBA" id="ARBA00023004"/>
    </source>
</evidence>
<keyword evidence="7" id="KW-0479">Metal-binding</keyword>
<dbReference type="AlphaFoldDB" id="A0AA39S4L6"/>
<dbReference type="PROSITE" id="PS00436">
    <property type="entry name" value="PEROXIDASE_2"/>
    <property type="match status" value="1"/>
</dbReference>
<evidence type="ECO:0000313" key="24">
    <source>
        <dbReference type="Proteomes" id="UP001168877"/>
    </source>
</evidence>
<keyword evidence="10" id="KW-0630">Potassium</keyword>
<keyword evidence="13" id="KW-0805">Transcription regulation</keyword>
<evidence type="ECO:0000259" key="22">
    <source>
        <dbReference type="PROSITE" id="PS51294"/>
    </source>
</evidence>
<organism evidence="23 24">
    <name type="scientific">Acer saccharum</name>
    <name type="common">Sugar maple</name>
    <dbReference type="NCBI Taxonomy" id="4024"/>
    <lineage>
        <taxon>Eukaryota</taxon>
        <taxon>Viridiplantae</taxon>
        <taxon>Streptophyta</taxon>
        <taxon>Embryophyta</taxon>
        <taxon>Tracheophyta</taxon>
        <taxon>Spermatophyta</taxon>
        <taxon>Magnoliopsida</taxon>
        <taxon>eudicotyledons</taxon>
        <taxon>Gunneridae</taxon>
        <taxon>Pentapetalae</taxon>
        <taxon>rosids</taxon>
        <taxon>malvids</taxon>
        <taxon>Sapindales</taxon>
        <taxon>Sapindaceae</taxon>
        <taxon>Hippocastanoideae</taxon>
        <taxon>Acereae</taxon>
        <taxon>Acer</taxon>
    </lineage>
</organism>
<dbReference type="PRINTS" id="PR00458">
    <property type="entry name" value="PEROXIDASE"/>
</dbReference>
<dbReference type="Pfam" id="PF00249">
    <property type="entry name" value="Myb_DNA-binding"/>
    <property type="match status" value="1"/>
</dbReference>
<dbReference type="FunFam" id="1.10.420.10:FF:000003">
    <property type="entry name" value="L-ascorbate peroxidase, cytosolic"/>
    <property type="match status" value="1"/>
</dbReference>
<evidence type="ECO:0000256" key="5">
    <source>
        <dbReference type="ARBA" id="ARBA00022559"/>
    </source>
</evidence>
<dbReference type="InterPro" id="IPR001005">
    <property type="entry name" value="SANT/Myb"/>
</dbReference>
<evidence type="ECO:0000256" key="1">
    <source>
        <dbReference type="ARBA" id="ARBA00001970"/>
    </source>
</evidence>
<dbReference type="FunFam" id="1.10.520.10:FF:000003">
    <property type="entry name" value="Cytosolic ascorbate peroxidase"/>
    <property type="match status" value="1"/>
</dbReference>
<sequence length="528" mass="58752">MALPVVDTEYLKEIDKARRDLRSLIANKNCAPIMLRLAWHDAGTYDVTTKTGGPNGSIRNEEEFSHGANNGLKIALDFCEEVKAKHPKITYADLYQLAGVVAVEITGGPTVDFVPGRKDSKISTKEGRLPDAKKGVPHLRDIFYRMGLTDKDIVALSGAHTLGRAHPERSGFDGPWTREPLKFDNSYFVELLNGEPEGLLQLPTDKALLDDPEFRRYVELYAKDEDAFFKDYAISHKKLSELGFSPSGSKRTVKDSTIIAQGTVGVAVTAAVVILSYFYEIRKRMKLRWINYLRPDLKRGNFTDEEDELIIKLHSLLGNKWSLIAGRLPGRTDNEIKNYWNTHIRRKLLTRGIDPATHRPLNEPPSTTPSTTTTSTTNLQDVTTTTTTTISFSASAAASTDQKDHNNNNNNKQVVQVKQEMMRCPDLNLDLKISPPMATQQQQKQSAETLKKNGGGGMIRELCFACNLGLQNSKDCSCSCSSSFNIVVDHNNTSSINGGINNNNNNNTCYDFLGLKTSVLDYRGLEMK</sequence>
<keyword evidence="6" id="KW-0349">Heme</keyword>
<dbReference type="GO" id="GO:0042744">
    <property type="term" value="P:hydrogen peroxide catabolic process"/>
    <property type="evidence" value="ECO:0007669"/>
    <property type="project" value="UniProtKB-KW"/>
</dbReference>
<dbReference type="GO" id="GO:0020037">
    <property type="term" value="F:heme binding"/>
    <property type="evidence" value="ECO:0007669"/>
    <property type="project" value="InterPro"/>
</dbReference>
<dbReference type="CDD" id="cd00691">
    <property type="entry name" value="ascorbate_peroxidase"/>
    <property type="match status" value="1"/>
</dbReference>
<evidence type="ECO:0000313" key="23">
    <source>
        <dbReference type="EMBL" id="KAK0582029.1"/>
    </source>
</evidence>
<evidence type="ECO:0000256" key="16">
    <source>
        <dbReference type="ARBA" id="ARBA00023242"/>
    </source>
</evidence>
<protein>
    <recommendedName>
        <fullName evidence="4">L-ascorbate peroxidase</fullName>
        <ecNumber evidence="4">1.11.1.11</ecNumber>
    </recommendedName>
</protein>
<evidence type="ECO:0000256" key="17">
    <source>
        <dbReference type="ARBA" id="ARBA00023324"/>
    </source>
</evidence>
<keyword evidence="19" id="KW-0472">Membrane</keyword>
<dbReference type="PANTHER" id="PTHR31356:SF36">
    <property type="entry name" value="L-ASCORBATE PEROXIDASE 3"/>
    <property type="match status" value="1"/>
</dbReference>
<accession>A0AA39S4L6</accession>
<dbReference type="Gene3D" id="1.10.520.10">
    <property type="match status" value="1"/>
</dbReference>
<gene>
    <name evidence="23" type="ORF">LWI29_020620</name>
</gene>
<dbReference type="PANTHER" id="PTHR31356">
    <property type="entry name" value="THYLAKOID LUMENAL 29 KDA PROTEIN, CHLOROPLASTIC-RELATED"/>
    <property type="match status" value="1"/>
</dbReference>
<keyword evidence="24" id="KW-1185">Reference proteome</keyword>
<evidence type="ECO:0000256" key="11">
    <source>
        <dbReference type="ARBA" id="ARBA00023002"/>
    </source>
</evidence>
<keyword evidence="16" id="KW-0539">Nucleus</keyword>
<keyword evidence="9" id="KW-0106">Calcium</keyword>
<reference evidence="23" key="2">
    <citation type="submission" date="2023-06" db="EMBL/GenBank/DDBJ databases">
        <authorList>
            <person name="Swenson N.G."/>
            <person name="Wegrzyn J.L."/>
            <person name="Mcevoy S.L."/>
        </authorList>
    </citation>
    <scope>NUCLEOTIDE SEQUENCE</scope>
    <source>
        <strain evidence="23">NS2018</strain>
        <tissue evidence="23">Leaf</tissue>
    </source>
</reference>
<dbReference type="GO" id="GO:0009507">
    <property type="term" value="C:chloroplast"/>
    <property type="evidence" value="ECO:0007669"/>
    <property type="project" value="TreeGrafter"/>
</dbReference>
<keyword evidence="12" id="KW-0408">Iron</keyword>
<feature type="domain" description="Myb-like" evidence="20">
    <location>
        <begin position="294"/>
        <end position="344"/>
    </location>
</feature>
<reference evidence="23" key="1">
    <citation type="journal article" date="2022" name="Plant J.">
        <title>Strategies of tolerance reflected in two North American maple genomes.</title>
        <authorList>
            <person name="McEvoy S.L."/>
            <person name="Sezen U.U."/>
            <person name="Trouern-Trend A."/>
            <person name="McMahon S.M."/>
            <person name="Schaberg P.G."/>
            <person name="Yang J."/>
            <person name="Wegrzyn J.L."/>
            <person name="Swenson N.G."/>
        </authorList>
    </citation>
    <scope>NUCLEOTIDE SEQUENCE</scope>
    <source>
        <strain evidence="23">NS2018</strain>
    </source>
</reference>
<evidence type="ECO:0000256" key="13">
    <source>
        <dbReference type="ARBA" id="ARBA00023015"/>
    </source>
</evidence>